<dbReference type="PIRSF" id="PIRSF026546">
    <property type="entry name" value="UCP026546_CBS_YqzB"/>
    <property type="match status" value="1"/>
</dbReference>
<organism evidence="4 5">
    <name type="scientific">Negativicoccus succinicivorans</name>
    <dbReference type="NCBI Taxonomy" id="620903"/>
    <lineage>
        <taxon>Bacteria</taxon>
        <taxon>Bacillati</taxon>
        <taxon>Bacillota</taxon>
        <taxon>Negativicutes</taxon>
        <taxon>Veillonellales</taxon>
        <taxon>Veillonellaceae</taxon>
        <taxon>Negativicoccus</taxon>
    </lineage>
</organism>
<protein>
    <submittedName>
        <fullName evidence="4">CBS domain-containing protein</fullName>
    </submittedName>
</protein>
<dbReference type="PANTHER" id="PTHR43080:SF2">
    <property type="entry name" value="CBS DOMAIN-CONTAINING PROTEIN"/>
    <property type="match status" value="1"/>
</dbReference>
<dbReference type="InterPro" id="IPR000644">
    <property type="entry name" value="CBS_dom"/>
</dbReference>
<evidence type="ECO:0000259" key="3">
    <source>
        <dbReference type="PROSITE" id="PS51371"/>
    </source>
</evidence>
<dbReference type="Pfam" id="PF08279">
    <property type="entry name" value="HTH_11"/>
    <property type="match status" value="1"/>
</dbReference>
<comment type="caution">
    <text evidence="4">The sequence shown here is derived from an EMBL/GenBank/DDBJ whole genome shotgun (WGS) entry which is preliminary data.</text>
</comment>
<keyword evidence="1 2" id="KW-0129">CBS domain</keyword>
<reference evidence="4 5" key="1">
    <citation type="submission" date="2020-08" db="EMBL/GenBank/DDBJ databases">
        <title>Genomic Encyclopedia of Type Strains, Phase IV (KMG-IV): sequencing the most valuable type-strain genomes for metagenomic binning, comparative biology and taxonomic classification.</title>
        <authorList>
            <person name="Goeker M."/>
        </authorList>
    </citation>
    <scope>NUCLEOTIDE SEQUENCE [LARGE SCALE GENOMIC DNA]</scope>
    <source>
        <strain evidence="4 5">DSM 21255</strain>
    </source>
</reference>
<accession>A0A841R056</accession>
<keyword evidence="5" id="KW-1185">Reference proteome</keyword>
<gene>
    <name evidence="4" type="ORF">HNR45_001385</name>
</gene>
<dbReference type="InterPro" id="IPR036388">
    <property type="entry name" value="WH-like_DNA-bd_sf"/>
</dbReference>
<name>A0A841R056_9FIRM</name>
<sequence length="219" mass="24102">MRTIELSERQEKIAEMVRADGPISGHAIAKRLSVTRAALRSDLAILTMLGILDARPKMGYFYIGNESDNLLADEIRSMTVSQCLSQPVMVPQDASAYDAIVTMFTEDVGTLFVGTQQELAGVISRKDLLKAAMGKRELTTLPVRLVMTSSSRLIYVEMNDDVLSAAQKMIDYEVDCLPVVDVTDKAGEKIYQVRGRISKTGMTRLLVDIGRGKGRGVKK</sequence>
<dbReference type="AlphaFoldDB" id="A0A841R056"/>
<dbReference type="InterPro" id="IPR046342">
    <property type="entry name" value="CBS_dom_sf"/>
</dbReference>
<dbReference type="EMBL" id="JACHHI010000007">
    <property type="protein sequence ID" value="MBB6478314.1"/>
    <property type="molecule type" value="Genomic_DNA"/>
</dbReference>
<dbReference type="SUPFAM" id="SSF46785">
    <property type="entry name" value="Winged helix' DNA-binding domain"/>
    <property type="match status" value="1"/>
</dbReference>
<dbReference type="PROSITE" id="PS51371">
    <property type="entry name" value="CBS"/>
    <property type="match status" value="2"/>
</dbReference>
<dbReference type="InterPro" id="IPR036390">
    <property type="entry name" value="WH_DNA-bd_sf"/>
</dbReference>
<dbReference type="CDD" id="cd04617">
    <property type="entry name" value="CBS_pair_CcpN"/>
    <property type="match status" value="1"/>
</dbReference>
<proteinExistence type="predicted"/>
<dbReference type="PANTHER" id="PTHR43080">
    <property type="entry name" value="CBS DOMAIN-CONTAINING PROTEIN CBSX3, MITOCHONDRIAL"/>
    <property type="match status" value="1"/>
</dbReference>
<evidence type="ECO:0000256" key="1">
    <source>
        <dbReference type="ARBA" id="ARBA00023122"/>
    </source>
</evidence>
<dbReference type="Proteomes" id="UP000591941">
    <property type="component" value="Unassembled WGS sequence"/>
</dbReference>
<dbReference type="InterPro" id="IPR051257">
    <property type="entry name" value="Diverse_CBS-Domain"/>
</dbReference>
<evidence type="ECO:0000313" key="5">
    <source>
        <dbReference type="Proteomes" id="UP000591941"/>
    </source>
</evidence>
<evidence type="ECO:0000313" key="4">
    <source>
        <dbReference type="EMBL" id="MBB6478314.1"/>
    </source>
</evidence>
<dbReference type="Gene3D" id="1.10.10.10">
    <property type="entry name" value="Winged helix-like DNA-binding domain superfamily/Winged helix DNA-binding domain"/>
    <property type="match status" value="1"/>
</dbReference>
<dbReference type="Pfam" id="PF00571">
    <property type="entry name" value="CBS"/>
    <property type="match status" value="2"/>
</dbReference>
<dbReference type="SUPFAM" id="SSF54631">
    <property type="entry name" value="CBS-domain pair"/>
    <property type="match status" value="1"/>
</dbReference>
<feature type="domain" description="CBS" evidence="3">
    <location>
        <begin position="147"/>
        <end position="217"/>
    </location>
</feature>
<feature type="domain" description="CBS" evidence="3">
    <location>
        <begin position="78"/>
        <end position="138"/>
    </location>
</feature>
<dbReference type="Gene3D" id="3.10.580.10">
    <property type="entry name" value="CBS-domain"/>
    <property type="match status" value="1"/>
</dbReference>
<dbReference type="InterPro" id="IPR016842">
    <property type="entry name" value="UCP026546_HTH-CBS"/>
</dbReference>
<dbReference type="SMART" id="SM00116">
    <property type="entry name" value="CBS"/>
    <property type="match status" value="2"/>
</dbReference>
<evidence type="ECO:0000256" key="2">
    <source>
        <dbReference type="PROSITE-ProRule" id="PRU00703"/>
    </source>
</evidence>
<dbReference type="InterPro" id="IPR013196">
    <property type="entry name" value="HTH_11"/>
</dbReference>